<proteinExistence type="predicted"/>
<keyword evidence="2" id="KW-1185">Reference proteome</keyword>
<name>A0ACC1MKD8_9HYPO</name>
<dbReference type="EMBL" id="JANJQO010002542">
    <property type="protein sequence ID" value="KAJ2966693.1"/>
    <property type="molecule type" value="Genomic_DNA"/>
</dbReference>
<reference evidence="1" key="1">
    <citation type="submission" date="2022-08" db="EMBL/GenBank/DDBJ databases">
        <title>Genome Sequence of Lecanicillium fungicola.</title>
        <authorList>
            <person name="Buettner E."/>
        </authorList>
    </citation>
    <scope>NUCLEOTIDE SEQUENCE</scope>
    <source>
        <strain evidence="1">Babe33</strain>
    </source>
</reference>
<organism evidence="1 2">
    <name type="scientific">Zarea fungicola</name>
    <dbReference type="NCBI Taxonomy" id="93591"/>
    <lineage>
        <taxon>Eukaryota</taxon>
        <taxon>Fungi</taxon>
        <taxon>Dikarya</taxon>
        <taxon>Ascomycota</taxon>
        <taxon>Pezizomycotina</taxon>
        <taxon>Sordariomycetes</taxon>
        <taxon>Hypocreomycetidae</taxon>
        <taxon>Hypocreales</taxon>
        <taxon>Cordycipitaceae</taxon>
        <taxon>Zarea</taxon>
    </lineage>
</organism>
<comment type="caution">
    <text evidence="1">The sequence shown here is derived from an EMBL/GenBank/DDBJ whole genome shotgun (WGS) entry which is preliminary data.</text>
</comment>
<accession>A0ACC1MKD8</accession>
<sequence length="398" mass="44387">MHIILQRQVTIKPGRTHTATDKWLAESARLRHQSRLAMRLAVVENCQLELVEADYHAASFQGSSCLYSWSTWISSAQRPAALLCSRIRSSSGTSSSFIGHTTATFARFSSFELEKCRLFNWGFEMGLCDDERQNLLEGWHFHGVATDCLQQIIHLLSDARSIRDRYGGVASNAETCPTIEDVPHRYPTGVALAFGNFQTRQPPKDSRRTGLLHKTKWIIRDRAKFSVLVGDVRTLVDGLQDITKEITSATRLDDALQKRIDSILDASALLNIASAWKDSHPRISSSASTRAESLSCVSENAKRVIEWRAGVRKDTDNSTEAADIESLPSSQVNHAAGNATPTTENDMIILAEIFSVMDCIFLLILLTFPMILPLFQTQSTRYEVTFPPFGLHAGVQFN</sequence>
<evidence type="ECO:0000313" key="2">
    <source>
        <dbReference type="Proteomes" id="UP001143910"/>
    </source>
</evidence>
<dbReference type="Proteomes" id="UP001143910">
    <property type="component" value="Unassembled WGS sequence"/>
</dbReference>
<protein>
    <submittedName>
        <fullName evidence="1">Uncharacterized protein</fullName>
    </submittedName>
</protein>
<gene>
    <name evidence="1" type="ORF">NQ176_g10029</name>
</gene>
<evidence type="ECO:0000313" key="1">
    <source>
        <dbReference type="EMBL" id="KAJ2966693.1"/>
    </source>
</evidence>